<sequence length="197" mass="21647">MAKLVGLVKEDHLHAHRFRQRRELRSDIAVTDDAEGAAPHLVAVLCGLVPGAPVSRHGAREDAPEQHDDFADHQFRHAAGIREWRIEDRNAAAAGSIQIDLVGPDAETSDGGQPVGGIGKNIGGQLGSRPNAQEVDALDGLPQRVRFQRLGQALDAEILRTQEQFDGTVVHAFQQKDLGLLLGQRRKHRHFISMDHR</sequence>
<organism evidence="1">
    <name type="scientific">mine drainage metagenome</name>
    <dbReference type="NCBI Taxonomy" id="410659"/>
    <lineage>
        <taxon>unclassified sequences</taxon>
        <taxon>metagenomes</taxon>
        <taxon>ecological metagenomes</taxon>
    </lineage>
</organism>
<dbReference type="EMBL" id="MLJW01003843">
    <property type="protein sequence ID" value="OIQ71193.1"/>
    <property type="molecule type" value="Genomic_DNA"/>
</dbReference>
<gene>
    <name evidence="1" type="ORF">GALL_471940</name>
</gene>
<proteinExistence type="predicted"/>
<comment type="caution">
    <text evidence="1">The sequence shown here is derived from an EMBL/GenBank/DDBJ whole genome shotgun (WGS) entry which is preliminary data.</text>
</comment>
<accession>A0A1J5PHW7</accession>
<evidence type="ECO:0000313" key="1">
    <source>
        <dbReference type="EMBL" id="OIQ71193.1"/>
    </source>
</evidence>
<protein>
    <submittedName>
        <fullName evidence="1">Uncharacterized protein</fullName>
    </submittedName>
</protein>
<dbReference type="AlphaFoldDB" id="A0A1J5PHW7"/>
<name>A0A1J5PHW7_9ZZZZ</name>
<reference evidence="1" key="1">
    <citation type="submission" date="2016-10" db="EMBL/GenBank/DDBJ databases">
        <title>Sequence of Gallionella enrichment culture.</title>
        <authorList>
            <person name="Poehlein A."/>
            <person name="Muehling M."/>
            <person name="Daniel R."/>
        </authorList>
    </citation>
    <scope>NUCLEOTIDE SEQUENCE</scope>
</reference>